<reference evidence="3 4" key="2">
    <citation type="submission" date="2014-03" db="EMBL/GenBank/DDBJ databases">
        <title>The Genome Sequence of Anncaliia algerae insect isolate PRA339.</title>
        <authorList>
            <consortium name="The Broad Institute Genome Sequencing Platform"/>
            <consortium name="The Broad Institute Genome Sequencing Center for Infectious Disease"/>
            <person name="Cuomo C."/>
            <person name="Becnel J."/>
            <person name="Sanscrainte N."/>
            <person name="Walker B."/>
            <person name="Young S.K."/>
            <person name="Zeng Q."/>
            <person name="Gargeya S."/>
            <person name="Fitzgerald M."/>
            <person name="Haas B."/>
            <person name="Abouelleil A."/>
            <person name="Alvarado L."/>
            <person name="Arachchi H.M."/>
            <person name="Berlin A.M."/>
            <person name="Chapman S.B."/>
            <person name="Dewar J."/>
            <person name="Goldberg J."/>
            <person name="Griggs A."/>
            <person name="Gujja S."/>
            <person name="Hansen M."/>
            <person name="Howarth C."/>
            <person name="Imamovic A."/>
            <person name="Larimer J."/>
            <person name="McCowan C."/>
            <person name="Murphy C."/>
            <person name="Neiman D."/>
            <person name="Pearson M."/>
            <person name="Priest M."/>
            <person name="Roberts A."/>
            <person name="Saif S."/>
            <person name="Shea T."/>
            <person name="Sisk P."/>
            <person name="Sykes S."/>
            <person name="Wortman J."/>
            <person name="Nusbaum C."/>
            <person name="Birren B."/>
        </authorList>
    </citation>
    <scope>NUCLEOTIDE SEQUENCE [LARGE SCALE GENOMIC DNA]</scope>
    <source>
        <strain evidence="3 4">PRA339</strain>
    </source>
</reference>
<dbReference type="VEuPathDB" id="MicrosporidiaDB:H312_02627"/>
<feature type="transmembrane region" description="Helical" evidence="1">
    <location>
        <begin position="19"/>
        <end position="41"/>
    </location>
</feature>
<dbReference type="VEuPathDB" id="MicrosporidiaDB:H312_02618"/>
<evidence type="ECO:0000313" key="2">
    <source>
        <dbReference type="EMBL" id="KCZ79969.1"/>
    </source>
</evidence>
<protein>
    <submittedName>
        <fullName evidence="3">Uncharacterized protein</fullName>
    </submittedName>
</protein>
<sequence length="434" mass="52272">MPNIICLKLKKTVTFDYKYLIICSLILIRKYNFICYLFFIFKIRILFTLHYDMSISFLFNLVSLSSLEKYPNMQLYNFNLLSDQQEKLHYKPIDQTDSNGGSKNLDSISKETIFIQPLEPHLDDNTRRKMQNYRQFFEYSTHNSNTEQLSSTSKLQYKTYKPSEKYQSSRNLFEQEASTLSMYKYNERPTLRRVNSDEQLSHAKNYQRGAKCDSKMQETKSKFRTFTILKMSKKNQLLCRTNPNHDIIINFHCCQAKYKYCRYENEIKQGPCCFDFEHMTYPCFQIRFSHDFIRLKQTEINQSKDIEKFKKDLLIYLQYNYDNIFKMYDKQTLNNILDYVILLLKNNKISITLFFATLVFRIKNLESTCKFKDQNGDIYNLFNSIHRAEVNLQDSIYKSLHMWTKIDFDEVNVGNNLYMVFNCILRKFFYLFNL</sequence>
<proteinExistence type="predicted"/>
<evidence type="ECO:0000256" key="1">
    <source>
        <dbReference type="SAM" id="Phobius"/>
    </source>
</evidence>
<dbReference type="AlphaFoldDB" id="A0A059EY67"/>
<accession>A0A059EY67</accession>
<name>A0A059EY67_9MICR</name>
<dbReference type="EMBL" id="KK365213">
    <property type="protein sequence ID" value="KCZ79978.1"/>
    <property type="molecule type" value="Genomic_DNA"/>
</dbReference>
<dbReference type="EMBL" id="KK365213">
    <property type="protein sequence ID" value="KCZ79969.1"/>
    <property type="molecule type" value="Genomic_DNA"/>
</dbReference>
<dbReference type="OrthoDB" id="2197536at2759"/>
<dbReference type="Proteomes" id="UP000030655">
    <property type="component" value="Unassembled WGS sequence"/>
</dbReference>
<keyword evidence="1" id="KW-0812">Transmembrane</keyword>
<organism evidence="3 4">
    <name type="scientific">Anncaliia algerae PRA339</name>
    <dbReference type="NCBI Taxonomy" id="1288291"/>
    <lineage>
        <taxon>Eukaryota</taxon>
        <taxon>Fungi</taxon>
        <taxon>Fungi incertae sedis</taxon>
        <taxon>Microsporidia</taxon>
        <taxon>Tubulinosematoidea</taxon>
        <taxon>Tubulinosematidae</taxon>
        <taxon>Anncaliia</taxon>
    </lineage>
</organism>
<gene>
    <name evidence="2" type="ORF">H312_02618</name>
    <name evidence="3" type="ORF">H312_02627</name>
</gene>
<keyword evidence="1" id="KW-0472">Membrane</keyword>
<keyword evidence="1" id="KW-1133">Transmembrane helix</keyword>
<keyword evidence="4" id="KW-1185">Reference proteome</keyword>
<dbReference type="HOGENOM" id="CLU_677866_0_0_1"/>
<evidence type="ECO:0000313" key="4">
    <source>
        <dbReference type="Proteomes" id="UP000030655"/>
    </source>
</evidence>
<evidence type="ECO:0000313" key="3">
    <source>
        <dbReference type="EMBL" id="KCZ79978.1"/>
    </source>
</evidence>
<reference evidence="4" key="1">
    <citation type="submission" date="2013-02" db="EMBL/GenBank/DDBJ databases">
        <authorList>
            <consortium name="The Broad Institute Genome Sequencing Platform"/>
            <person name="Cuomo C."/>
            <person name="Becnel J."/>
            <person name="Sanscrainte N."/>
            <person name="Walker B."/>
            <person name="Young S.K."/>
            <person name="Zeng Q."/>
            <person name="Gargeya S."/>
            <person name="Fitzgerald M."/>
            <person name="Haas B."/>
            <person name="Abouelleil A."/>
            <person name="Alvarado L."/>
            <person name="Arachchi H.M."/>
            <person name="Berlin A.M."/>
            <person name="Chapman S.B."/>
            <person name="Dewar J."/>
            <person name="Goldberg J."/>
            <person name="Griggs A."/>
            <person name="Gujja S."/>
            <person name="Hansen M."/>
            <person name="Howarth C."/>
            <person name="Imamovic A."/>
            <person name="Larimer J."/>
            <person name="McCowan C."/>
            <person name="Murphy C."/>
            <person name="Neiman D."/>
            <person name="Pearson M."/>
            <person name="Priest M."/>
            <person name="Roberts A."/>
            <person name="Saif S."/>
            <person name="Shea T."/>
            <person name="Sisk P."/>
            <person name="Sykes S."/>
            <person name="Wortman J."/>
            <person name="Nusbaum C."/>
            <person name="Birren B."/>
        </authorList>
    </citation>
    <scope>NUCLEOTIDE SEQUENCE [LARGE SCALE GENOMIC DNA]</scope>
    <source>
        <strain evidence="4">PRA339</strain>
    </source>
</reference>